<accession>E6QVV9</accession>
<dbReference type="AlphaFoldDB" id="E6QVV9"/>
<dbReference type="EMBL" id="CABR01000138">
    <property type="protein sequence ID" value="CBI11382.1"/>
    <property type="molecule type" value="Genomic_DNA"/>
</dbReference>
<evidence type="ECO:0000313" key="1">
    <source>
        <dbReference type="EMBL" id="CBI11382.1"/>
    </source>
</evidence>
<comment type="caution">
    <text evidence="1">The sequence shown here is derived from an EMBL/GenBank/DDBJ whole genome shotgun (WGS) entry which is preliminary data.</text>
</comment>
<protein>
    <submittedName>
        <fullName evidence="1">Uncharacterized protein</fullName>
    </submittedName>
</protein>
<reference evidence="1" key="1">
    <citation type="submission" date="2009-10" db="EMBL/GenBank/DDBJ databases">
        <title>Diversity of trophic interactions inside an arsenic-rich microbial ecosystem.</title>
        <authorList>
            <person name="Bertin P.N."/>
            <person name="Heinrich-Salmeron A."/>
            <person name="Pelletier E."/>
            <person name="Goulhen-Chollet F."/>
            <person name="Arsene-Ploetze F."/>
            <person name="Gallien S."/>
            <person name="Calteau A."/>
            <person name="Vallenet D."/>
            <person name="Casiot C."/>
            <person name="Chane-Woon-Ming B."/>
            <person name="Giloteaux L."/>
            <person name="Barakat M."/>
            <person name="Bonnefoy V."/>
            <person name="Bruneel O."/>
            <person name="Chandler M."/>
            <person name="Cleiss J."/>
            <person name="Duran R."/>
            <person name="Elbaz-Poulichet F."/>
            <person name="Fonknechten N."/>
            <person name="Lauga B."/>
            <person name="Mornico D."/>
            <person name="Ortet P."/>
            <person name="Schaeffer C."/>
            <person name="Siguier P."/>
            <person name="Alexander Thil Smith A."/>
            <person name="Van Dorsselaer A."/>
            <person name="Weissenbach J."/>
            <person name="Medigue C."/>
            <person name="Le Paslier D."/>
        </authorList>
    </citation>
    <scope>NUCLEOTIDE SEQUENCE</scope>
</reference>
<proteinExistence type="predicted"/>
<gene>
    <name evidence="1" type="ORF">CARN7_2205</name>
</gene>
<sequence>MAKCNTSSAHEVARIINLKTGTALLIRSDRKVLRRNLVSGQWQEFRKVKADVSIEAFIAHRMNDPQGHWVPLKRGMIPTFDAISRMEREGIAEATDGCEHIEPDATCIHGFPAWTTVAMQHSLFG</sequence>
<name>E6QVV9_9ZZZZ</name>
<organism evidence="1">
    <name type="scientific">mine drainage metagenome</name>
    <dbReference type="NCBI Taxonomy" id="410659"/>
    <lineage>
        <taxon>unclassified sequences</taxon>
        <taxon>metagenomes</taxon>
        <taxon>ecological metagenomes</taxon>
    </lineage>
</organism>